<evidence type="ECO:0000313" key="2">
    <source>
        <dbReference type="EMBL" id="SFI83549.1"/>
    </source>
</evidence>
<dbReference type="InterPro" id="IPR002123">
    <property type="entry name" value="Plipid/glycerol_acylTrfase"/>
</dbReference>
<dbReference type="AlphaFoldDB" id="A0A1I3LFJ6"/>
<keyword evidence="3" id="KW-1185">Reference proteome</keyword>
<protein>
    <submittedName>
        <fullName evidence="2">Putative hemolysin</fullName>
    </submittedName>
</protein>
<reference evidence="2 3" key="1">
    <citation type="submission" date="2016-10" db="EMBL/GenBank/DDBJ databases">
        <authorList>
            <person name="de Groot N.N."/>
        </authorList>
    </citation>
    <scope>NUCLEOTIDE SEQUENCE [LARGE SCALE GENOMIC DNA]</scope>
    <source>
        <strain evidence="2 3">DSM 19073</strain>
    </source>
</reference>
<organism evidence="2 3">
    <name type="scientific">Jannaschia pohangensis</name>
    <dbReference type="NCBI Taxonomy" id="390807"/>
    <lineage>
        <taxon>Bacteria</taxon>
        <taxon>Pseudomonadati</taxon>
        <taxon>Pseudomonadota</taxon>
        <taxon>Alphaproteobacteria</taxon>
        <taxon>Rhodobacterales</taxon>
        <taxon>Roseobacteraceae</taxon>
        <taxon>Jannaschia</taxon>
    </lineage>
</organism>
<evidence type="ECO:0000259" key="1">
    <source>
        <dbReference type="SMART" id="SM00563"/>
    </source>
</evidence>
<dbReference type="SMART" id="SM00563">
    <property type="entry name" value="PlsC"/>
    <property type="match status" value="1"/>
</dbReference>
<dbReference type="Proteomes" id="UP000199110">
    <property type="component" value="Unassembled WGS sequence"/>
</dbReference>
<evidence type="ECO:0000313" key="3">
    <source>
        <dbReference type="Proteomes" id="UP000199110"/>
    </source>
</evidence>
<dbReference type="SUPFAM" id="SSF69593">
    <property type="entry name" value="Glycerol-3-phosphate (1)-acyltransferase"/>
    <property type="match status" value="1"/>
</dbReference>
<feature type="domain" description="Phospholipid/glycerol acyltransferase" evidence="1">
    <location>
        <begin position="99"/>
        <end position="222"/>
    </location>
</feature>
<sequence length="299" mass="32754">MSDISFGKMARTDPASAYTPYDRGKLSYAGTFTNPVQANTIRLVEWLTGKPRLLQLIRRFEKEGVETGQAFFTHALRVMGITVQTPSEQIARIPAKGPLVVVANHPHGLVDGMVLAALIGQVRTDYKILTRSLLTGVPEIADFMIPVPFPHEADAREKNLEMRQAAMDYLSGGGAIVVFPAGSVAASDTAFGPAVEKPWHSFTAKMIRRSGASVLPVHFQGENSRAYQIANRLSATLRQGLLLHEVVHALNRPQSPTVRTPLSPRDLARRAETPTQFMEWLRALTLGLDQRVGVGVSPR</sequence>
<dbReference type="CDD" id="cd07986">
    <property type="entry name" value="LPLAT_ACT14924-like"/>
    <property type="match status" value="1"/>
</dbReference>
<dbReference type="GO" id="GO:0016746">
    <property type="term" value="F:acyltransferase activity"/>
    <property type="evidence" value="ECO:0007669"/>
    <property type="project" value="InterPro"/>
</dbReference>
<dbReference type="STRING" id="390807.SAMN04488095_1507"/>
<dbReference type="EMBL" id="FORA01000002">
    <property type="protein sequence ID" value="SFI83549.1"/>
    <property type="molecule type" value="Genomic_DNA"/>
</dbReference>
<accession>A0A1I3LFJ6</accession>
<dbReference type="InterPro" id="IPR045746">
    <property type="entry name" value="ACT14924-like_Acyltransf_dom"/>
</dbReference>
<gene>
    <name evidence="2" type="ORF">SAMN04488095_1507</name>
</gene>
<proteinExistence type="predicted"/>
<dbReference type="Pfam" id="PF19576">
    <property type="entry name" value="Acyltransf_2"/>
    <property type="match status" value="1"/>
</dbReference>
<name>A0A1I3LFJ6_9RHOB</name>